<dbReference type="PANTHER" id="PTHR32141">
    <property type="match status" value="1"/>
</dbReference>
<feature type="domain" description="F-box/LRR-repeat protein 15/At3g58940/PEG3-like LRR" evidence="1">
    <location>
        <begin position="112"/>
        <end position="227"/>
    </location>
</feature>
<evidence type="ECO:0000313" key="2">
    <source>
        <dbReference type="EMBL" id="KAF8712891.1"/>
    </source>
</evidence>
<dbReference type="SUPFAM" id="SSF52047">
    <property type="entry name" value="RNI-like"/>
    <property type="match status" value="1"/>
</dbReference>
<gene>
    <name evidence="2" type="ORF">HU200_028669</name>
</gene>
<dbReference type="InterPro" id="IPR036047">
    <property type="entry name" value="F-box-like_dom_sf"/>
</dbReference>
<reference evidence="2" key="1">
    <citation type="submission" date="2020-07" db="EMBL/GenBank/DDBJ databases">
        <title>Genome sequence and genetic diversity analysis of an under-domesticated orphan crop, white fonio (Digitaria exilis).</title>
        <authorList>
            <person name="Bennetzen J.L."/>
            <person name="Chen S."/>
            <person name="Ma X."/>
            <person name="Wang X."/>
            <person name="Yssel A.E.J."/>
            <person name="Chaluvadi S.R."/>
            <person name="Johnson M."/>
            <person name="Gangashetty P."/>
            <person name="Hamidou F."/>
            <person name="Sanogo M.D."/>
            <person name="Zwaenepoel A."/>
            <person name="Wallace J."/>
            <person name="Van De Peer Y."/>
            <person name="Van Deynze A."/>
        </authorList>
    </citation>
    <scope>NUCLEOTIDE SEQUENCE</scope>
    <source>
        <tissue evidence="2">Leaves</tissue>
    </source>
</reference>
<protein>
    <recommendedName>
        <fullName evidence="1">F-box/LRR-repeat protein 15/At3g58940/PEG3-like LRR domain-containing protein</fullName>
    </recommendedName>
</protein>
<proteinExistence type="predicted"/>
<dbReference type="EMBL" id="JACEFO010001742">
    <property type="protein sequence ID" value="KAF8712891.1"/>
    <property type="molecule type" value="Genomic_DNA"/>
</dbReference>
<dbReference type="SUPFAM" id="SSF81383">
    <property type="entry name" value="F-box domain"/>
    <property type="match status" value="1"/>
</dbReference>
<dbReference type="CDD" id="cd22160">
    <property type="entry name" value="F-box_AtFBL13-like"/>
    <property type="match status" value="1"/>
</dbReference>
<organism evidence="2 3">
    <name type="scientific">Digitaria exilis</name>
    <dbReference type="NCBI Taxonomy" id="1010633"/>
    <lineage>
        <taxon>Eukaryota</taxon>
        <taxon>Viridiplantae</taxon>
        <taxon>Streptophyta</taxon>
        <taxon>Embryophyta</taxon>
        <taxon>Tracheophyta</taxon>
        <taxon>Spermatophyta</taxon>
        <taxon>Magnoliopsida</taxon>
        <taxon>Liliopsida</taxon>
        <taxon>Poales</taxon>
        <taxon>Poaceae</taxon>
        <taxon>PACMAD clade</taxon>
        <taxon>Panicoideae</taxon>
        <taxon>Panicodae</taxon>
        <taxon>Paniceae</taxon>
        <taxon>Anthephorinae</taxon>
        <taxon>Digitaria</taxon>
    </lineage>
</organism>
<dbReference type="Pfam" id="PF24758">
    <property type="entry name" value="LRR_At5g56370"/>
    <property type="match status" value="2"/>
</dbReference>
<name>A0A835C3J7_9POAL</name>
<comment type="caution">
    <text evidence="2">The sequence shown here is derived from an EMBL/GenBank/DDBJ whole genome shotgun (WGS) entry which is preliminary data.</text>
</comment>
<dbReference type="OrthoDB" id="584579at2759"/>
<evidence type="ECO:0000259" key="1">
    <source>
        <dbReference type="Pfam" id="PF24758"/>
    </source>
</evidence>
<dbReference type="Proteomes" id="UP000636709">
    <property type="component" value="Unassembled WGS sequence"/>
</dbReference>
<feature type="domain" description="F-box/LRR-repeat protein 15/At3g58940/PEG3-like LRR" evidence="1">
    <location>
        <begin position="271"/>
        <end position="315"/>
    </location>
</feature>
<dbReference type="InterPro" id="IPR053781">
    <property type="entry name" value="F-box_AtFBL13-like"/>
</dbReference>
<dbReference type="InterPro" id="IPR032675">
    <property type="entry name" value="LRR_dom_sf"/>
</dbReference>
<evidence type="ECO:0000313" key="3">
    <source>
        <dbReference type="Proteomes" id="UP000636709"/>
    </source>
</evidence>
<dbReference type="InterPro" id="IPR055411">
    <property type="entry name" value="LRR_FXL15/At3g58940/PEG3-like"/>
</dbReference>
<dbReference type="InterPro" id="IPR055302">
    <property type="entry name" value="F-box_dom-containing"/>
</dbReference>
<dbReference type="Gene3D" id="3.80.10.10">
    <property type="entry name" value="Ribonuclease Inhibitor"/>
    <property type="match status" value="1"/>
</dbReference>
<keyword evidence="3" id="KW-1185">Reference proteome</keyword>
<sequence length="318" mass="34720">MSRLPDDFLGAIITVLPLNDGARTQILSRRWRPLWRSVPIDFEAKTFADTEAILTSHHGGPCRRLSLTWREYFSGFPTPPPPCSGCPTSTTASRSSSCATPPTLASSTGIRLEFPAAAAATAELGFPHLEQLTLKGVVVPESTLHGILSGCHALQSLVLHGNTGFRYNHLRISSRTLRSLGISGGDHGEVVIEDAPVLERIFQDGLMHCKRIRVIQAPKLKMLGYLAEFDPPDLTLEVAAATYTASVFTITLLIANLCSCAFYLGGFPCSFQKIELVSLPNPMRTVKILALDVAPDNLDVVIGFLTWFPCVEKLYMVR</sequence>
<accession>A0A835C3J7</accession>
<dbReference type="AlphaFoldDB" id="A0A835C3J7"/>
<dbReference type="PANTHER" id="PTHR32141:SF150">
    <property type="entry name" value="FBD DOMAIN-CONTAINING PROTEIN"/>
    <property type="match status" value="1"/>
</dbReference>